<protein>
    <recommendedName>
        <fullName evidence="4">Secreted protein</fullName>
    </recommendedName>
</protein>
<comment type="caution">
    <text evidence="2">The sequence shown here is derived from an EMBL/GenBank/DDBJ whole genome shotgun (WGS) entry which is preliminary data.</text>
</comment>
<evidence type="ECO:0000313" key="3">
    <source>
        <dbReference type="Proteomes" id="UP001596550"/>
    </source>
</evidence>
<feature type="chain" id="PRO_5045928907" description="Secreted protein" evidence="1">
    <location>
        <begin position="22"/>
        <end position="111"/>
    </location>
</feature>
<dbReference type="Proteomes" id="UP001596550">
    <property type="component" value="Unassembled WGS sequence"/>
</dbReference>
<feature type="signal peptide" evidence="1">
    <location>
        <begin position="1"/>
        <end position="21"/>
    </location>
</feature>
<name>A0ABW2LUS9_9FLAO</name>
<organism evidence="2 3">
    <name type="scientific">Chryseobacterium zhengzhouense</name>
    <dbReference type="NCBI Taxonomy" id="1636086"/>
    <lineage>
        <taxon>Bacteria</taxon>
        <taxon>Pseudomonadati</taxon>
        <taxon>Bacteroidota</taxon>
        <taxon>Flavobacteriia</taxon>
        <taxon>Flavobacteriales</taxon>
        <taxon>Weeksellaceae</taxon>
        <taxon>Chryseobacterium group</taxon>
        <taxon>Chryseobacterium</taxon>
    </lineage>
</organism>
<reference evidence="3" key="1">
    <citation type="journal article" date="2019" name="Int. J. Syst. Evol. Microbiol.">
        <title>The Global Catalogue of Microorganisms (GCM) 10K type strain sequencing project: providing services to taxonomists for standard genome sequencing and annotation.</title>
        <authorList>
            <consortium name="The Broad Institute Genomics Platform"/>
            <consortium name="The Broad Institute Genome Sequencing Center for Infectious Disease"/>
            <person name="Wu L."/>
            <person name="Ma J."/>
        </authorList>
    </citation>
    <scope>NUCLEOTIDE SEQUENCE [LARGE SCALE GENOMIC DNA]</scope>
    <source>
        <strain evidence="3">CCUG 54781</strain>
    </source>
</reference>
<evidence type="ECO:0000313" key="2">
    <source>
        <dbReference type="EMBL" id="MFC7345326.1"/>
    </source>
</evidence>
<proteinExistence type="predicted"/>
<evidence type="ECO:0000256" key="1">
    <source>
        <dbReference type="SAM" id="SignalP"/>
    </source>
</evidence>
<accession>A0ABW2LUS9</accession>
<dbReference type="EMBL" id="JBHTCR010000001">
    <property type="protein sequence ID" value="MFC7345326.1"/>
    <property type="molecule type" value="Genomic_DNA"/>
</dbReference>
<evidence type="ECO:0008006" key="4">
    <source>
        <dbReference type="Google" id="ProtNLM"/>
    </source>
</evidence>
<keyword evidence="3" id="KW-1185">Reference proteome</keyword>
<sequence length="111" mass="13003">MFASRLSVFLCFLLTFSICNWRWAQSSLQTVCFAKMKDEDNLKVKGKKYFNLKAVHYGSKNSSQYYTNTATPYFSEKYTHTFVETVKINSRIIPKALFCAIKSYLHLLQLF</sequence>
<keyword evidence="1" id="KW-0732">Signal</keyword>
<gene>
    <name evidence="2" type="ORF">ACFQO9_01175</name>
</gene>